<reference evidence="2 3" key="1">
    <citation type="submission" date="2017-06" db="EMBL/GenBank/DDBJ databases">
        <title>Cmopartive genomic analysis of Ambrosia Fusariam Clade fungi.</title>
        <authorList>
            <person name="Stajich J.E."/>
            <person name="Carrillo J."/>
            <person name="Kijimoto T."/>
            <person name="Eskalen A."/>
            <person name="O'Donnell K."/>
            <person name="Kasson M."/>
        </authorList>
    </citation>
    <scope>NUCLEOTIDE SEQUENCE [LARGE SCALE GENOMIC DNA]</scope>
    <source>
        <strain evidence="2 3">NRRL 20438</strain>
    </source>
</reference>
<dbReference type="PANTHER" id="PTHR35910">
    <property type="entry name" value="2EXR DOMAIN-CONTAINING PROTEIN"/>
    <property type="match status" value="1"/>
</dbReference>
<protein>
    <recommendedName>
        <fullName evidence="1">2EXR domain-containing protein</fullName>
    </recommendedName>
</protein>
<evidence type="ECO:0000313" key="2">
    <source>
        <dbReference type="EMBL" id="RSL96364.1"/>
    </source>
</evidence>
<dbReference type="AlphaFoldDB" id="A0A428T2S3"/>
<keyword evidence="3" id="KW-1185">Reference proteome</keyword>
<dbReference type="EMBL" id="NIZV01000278">
    <property type="protein sequence ID" value="RSL96364.1"/>
    <property type="molecule type" value="Genomic_DNA"/>
</dbReference>
<accession>A0A428T2S3</accession>
<dbReference type="InterPro" id="IPR045518">
    <property type="entry name" value="2EXR"/>
</dbReference>
<sequence>MMTQTLDFMKLPPEIRCMIWSLTLPSARVITIRMEIRDSFLFSVPIPPAMHICQESRREALKTLTLFAPAASSGFGPIYLDPKHDILYLDMHDRFAVVSKLFPQLNDMHTIAFPLDAMYTWPWRKGPPEPCFQGMRKLLLFERKTATAQKEERCHIDIKLLPADWGYGLWKSPWRIFIEKRQPFGDCVPEIQFVVVKCS</sequence>
<gene>
    <name evidence="2" type="ORF">CDV31_013504</name>
</gene>
<proteinExistence type="predicted"/>
<dbReference type="Proteomes" id="UP000288429">
    <property type="component" value="Unassembled WGS sequence"/>
</dbReference>
<dbReference type="Pfam" id="PF20150">
    <property type="entry name" value="2EXR"/>
    <property type="match status" value="1"/>
</dbReference>
<name>A0A428T2S3_9HYPO</name>
<comment type="caution">
    <text evidence="2">The sequence shown here is derived from an EMBL/GenBank/DDBJ whole genome shotgun (WGS) entry which is preliminary data.</text>
</comment>
<evidence type="ECO:0000259" key="1">
    <source>
        <dbReference type="Pfam" id="PF20150"/>
    </source>
</evidence>
<organism evidence="2 3">
    <name type="scientific">Fusarium ambrosium</name>
    <dbReference type="NCBI Taxonomy" id="131363"/>
    <lineage>
        <taxon>Eukaryota</taxon>
        <taxon>Fungi</taxon>
        <taxon>Dikarya</taxon>
        <taxon>Ascomycota</taxon>
        <taxon>Pezizomycotina</taxon>
        <taxon>Sordariomycetes</taxon>
        <taxon>Hypocreomycetidae</taxon>
        <taxon>Hypocreales</taxon>
        <taxon>Nectriaceae</taxon>
        <taxon>Fusarium</taxon>
        <taxon>Fusarium solani species complex</taxon>
    </lineage>
</organism>
<dbReference type="PANTHER" id="PTHR35910:SF6">
    <property type="entry name" value="2EXR DOMAIN-CONTAINING PROTEIN"/>
    <property type="match status" value="1"/>
</dbReference>
<feature type="domain" description="2EXR" evidence="1">
    <location>
        <begin position="8"/>
        <end position="87"/>
    </location>
</feature>
<evidence type="ECO:0000313" key="3">
    <source>
        <dbReference type="Proteomes" id="UP000288429"/>
    </source>
</evidence>